<feature type="domain" description="RNA-binding S4" evidence="10">
    <location>
        <begin position="21"/>
        <end position="80"/>
    </location>
</feature>
<dbReference type="Proteomes" id="UP000242175">
    <property type="component" value="Chromosome large"/>
</dbReference>
<organism evidence="11 12">
    <name type="scientific">Paraphotobacterium marinum</name>
    <dbReference type="NCBI Taxonomy" id="1755811"/>
    <lineage>
        <taxon>Bacteria</taxon>
        <taxon>Pseudomonadati</taxon>
        <taxon>Pseudomonadota</taxon>
        <taxon>Gammaproteobacteria</taxon>
        <taxon>Vibrionales</taxon>
        <taxon>Vibrionaceae</taxon>
        <taxon>Paraphotobacterium</taxon>
    </lineage>
</organism>
<dbReference type="InterPro" id="IPR050188">
    <property type="entry name" value="RluA_PseudoU_synthase"/>
</dbReference>
<dbReference type="EC" id="5.4.99.-" evidence="9"/>
<dbReference type="PROSITE" id="PS50889">
    <property type="entry name" value="S4"/>
    <property type="match status" value="1"/>
</dbReference>
<dbReference type="PANTHER" id="PTHR21600:SF92">
    <property type="entry name" value="RIBOSOMAL LARGE SUBUNIT PSEUDOURIDINE SYNTHASE C"/>
    <property type="match status" value="1"/>
</dbReference>
<dbReference type="PROSITE" id="PS01129">
    <property type="entry name" value="PSI_RLU"/>
    <property type="match status" value="1"/>
</dbReference>
<evidence type="ECO:0000256" key="9">
    <source>
        <dbReference type="RuleBase" id="RU362028"/>
    </source>
</evidence>
<proteinExistence type="inferred from homology"/>
<dbReference type="RefSeq" id="WP_089072581.1">
    <property type="nucleotide sequence ID" value="NZ_CBCSAM010000001.1"/>
</dbReference>
<dbReference type="Gene3D" id="3.30.2350.10">
    <property type="entry name" value="Pseudouridine synthase"/>
    <property type="match status" value="1"/>
</dbReference>
<dbReference type="InterPro" id="IPR006145">
    <property type="entry name" value="PsdUridine_synth_RsuA/RluA"/>
</dbReference>
<comment type="catalytic activity">
    <reaction evidence="9">
        <text>a uridine in RNA = a pseudouridine in RNA</text>
        <dbReference type="Rhea" id="RHEA:48348"/>
        <dbReference type="Rhea" id="RHEA-COMP:12068"/>
        <dbReference type="Rhea" id="RHEA-COMP:12069"/>
        <dbReference type="ChEBI" id="CHEBI:65314"/>
        <dbReference type="ChEBI" id="CHEBI:65315"/>
    </reaction>
</comment>
<comment type="function">
    <text evidence="2">Responsible for synthesis of pseudouridine from uracil at positions 955, 2504 and 2580 in 23S ribosomal RNA.</text>
</comment>
<gene>
    <name evidence="11" type="ORF">CF386_00480</name>
</gene>
<accession>A0A220VBL3</accession>
<dbReference type="KEGG" id="pmai:CF386_00480"/>
<dbReference type="GO" id="GO:0003723">
    <property type="term" value="F:RNA binding"/>
    <property type="evidence" value="ECO:0007669"/>
    <property type="project" value="UniProtKB-KW"/>
</dbReference>
<dbReference type="InterPro" id="IPR036986">
    <property type="entry name" value="S4_RNA-bd_sf"/>
</dbReference>
<dbReference type="OrthoDB" id="9807829at2"/>
<dbReference type="AlphaFoldDB" id="A0A220VBL3"/>
<keyword evidence="4" id="KW-0698">rRNA processing</keyword>
<dbReference type="InterPro" id="IPR006224">
    <property type="entry name" value="PsdUridine_synth_RluA-like_CS"/>
</dbReference>
<dbReference type="InterPro" id="IPR020103">
    <property type="entry name" value="PsdUridine_synth_cat_dom_sf"/>
</dbReference>
<evidence type="ECO:0000256" key="4">
    <source>
        <dbReference type="ARBA" id="ARBA00022552"/>
    </source>
</evidence>
<dbReference type="Gene3D" id="3.10.290.10">
    <property type="entry name" value="RNA-binding S4 domain"/>
    <property type="match status" value="1"/>
</dbReference>
<evidence type="ECO:0000259" key="10">
    <source>
        <dbReference type="SMART" id="SM00363"/>
    </source>
</evidence>
<dbReference type="PANTHER" id="PTHR21600">
    <property type="entry name" value="MITOCHONDRIAL RNA PSEUDOURIDINE SYNTHASE"/>
    <property type="match status" value="1"/>
</dbReference>
<dbReference type="InterPro" id="IPR002942">
    <property type="entry name" value="S4_RNA-bd"/>
</dbReference>
<dbReference type="Pfam" id="PF01479">
    <property type="entry name" value="S4"/>
    <property type="match status" value="1"/>
</dbReference>
<keyword evidence="6 9" id="KW-0413">Isomerase</keyword>
<dbReference type="SMART" id="SM00363">
    <property type="entry name" value="S4"/>
    <property type="match status" value="1"/>
</dbReference>
<evidence type="ECO:0000256" key="3">
    <source>
        <dbReference type="ARBA" id="ARBA00010876"/>
    </source>
</evidence>
<evidence type="ECO:0000313" key="11">
    <source>
        <dbReference type="EMBL" id="ASK77671.1"/>
    </source>
</evidence>
<feature type="active site" evidence="7">
    <location>
        <position position="145"/>
    </location>
</feature>
<name>A0A220VBL3_9GAMM</name>
<reference evidence="11 12" key="1">
    <citation type="journal article" date="2016" name="Int. J. Syst. Evol. Microbiol.">
        <title>Paraphotobacterium marinum gen. nov., sp. nov., a member of the family Vibrionaceae, isolated from surface seawater.</title>
        <authorList>
            <person name="Huang Z."/>
            <person name="Dong C."/>
            <person name="Shao Z."/>
        </authorList>
    </citation>
    <scope>NUCLEOTIDE SEQUENCE [LARGE SCALE GENOMIC DNA]</scope>
    <source>
        <strain evidence="11 12">NSCS20N07D</strain>
    </source>
</reference>
<keyword evidence="5 8" id="KW-0694">RNA-binding</keyword>
<dbReference type="SUPFAM" id="SSF55174">
    <property type="entry name" value="Alpha-L RNA-binding motif"/>
    <property type="match status" value="1"/>
</dbReference>
<dbReference type="GO" id="GO:0160141">
    <property type="term" value="F:23S rRNA pseudouridine(955/2504/2580) synthase activity"/>
    <property type="evidence" value="ECO:0007669"/>
    <property type="project" value="UniProtKB-EC"/>
</dbReference>
<dbReference type="SUPFAM" id="SSF55120">
    <property type="entry name" value="Pseudouridine synthase"/>
    <property type="match status" value="1"/>
</dbReference>
<dbReference type="Pfam" id="PF00849">
    <property type="entry name" value="PseudoU_synth_2"/>
    <property type="match status" value="1"/>
</dbReference>
<dbReference type="GO" id="GO:0000455">
    <property type="term" value="P:enzyme-directed rRNA pseudouridine synthesis"/>
    <property type="evidence" value="ECO:0007669"/>
    <property type="project" value="UniProtKB-ARBA"/>
</dbReference>
<evidence type="ECO:0000256" key="8">
    <source>
        <dbReference type="PROSITE-ProRule" id="PRU00182"/>
    </source>
</evidence>
<dbReference type="NCBIfam" id="NF008249">
    <property type="entry name" value="PRK11025.1"/>
    <property type="match status" value="1"/>
</dbReference>
<evidence type="ECO:0000256" key="7">
    <source>
        <dbReference type="PIRSR" id="PIRSR606225-1"/>
    </source>
</evidence>
<evidence type="ECO:0000256" key="2">
    <source>
        <dbReference type="ARBA" id="ARBA00002876"/>
    </source>
</evidence>
<dbReference type="CDD" id="cd02869">
    <property type="entry name" value="PseudoU_synth_RluA_like"/>
    <property type="match status" value="1"/>
</dbReference>
<comment type="catalytic activity">
    <reaction evidence="1">
        <text>uridine(955/2504/2580) in 23S rRNA = pseudouridine(955/2504/2580) in 23S rRNA</text>
        <dbReference type="Rhea" id="RHEA:42528"/>
        <dbReference type="Rhea" id="RHEA-COMP:10099"/>
        <dbReference type="Rhea" id="RHEA-COMP:10100"/>
        <dbReference type="ChEBI" id="CHEBI:65314"/>
        <dbReference type="ChEBI" id="CHEBI:65315"/>
        <dbReference type="EC" id="5.4.99.24"/>
    </reaction>
</comment>
<keyword evidence="12" id="KW-1185">Reference proteome</keyword>
<dbReference type="InterPro" id="IPR006225">
    <property type="entry name" value="PsdUridine_synth_RluC/D"/>
</dbReference>
<evidence type="ECO:0000256" key="1">
    <source>
        <dbReference type="ARBA" id="ARBA00000381"/>
    </source>
</evidence>
<dbReference type="EMBL" id="CP022355">
    <property type="protein sequence ID" value="ASK77671.1"/>
    <property type="molecule type" value="Genomic_DNA"/>
</dbReference>
<sequence length="326" mass="37644">MKISKAKKVQFITIDENQLHQRIDNFLINFLKTVPKTLIYRIIRKGEVRVNKKRVKPSFKLSIGDIVRVPPLKIEEKNSIHSYQNLEIIKNLNNKVLYEDSNILVINKPSGLAVHGGSGINIGLIESLRVSRTDLKYLELIHRIDRDTSGILMIAKKRSFLRSIQEQFRIKNIRKTYVALVKGNWDRSNKIINKPLYKNEINSVVKVDPMGKKSVTRVKVIKEFENATFIEASPITGRTHQIRVHCLSEGHPIANDNRYGDHEFDVQMKKMGLDRMFLHAMELEFFYPPINEMLVIKAPLDIGLTKVLDKLSSLNDIAKKNSFDYL</sequence>
<evidence type="ECO:0000256" key="6">
    <source>
        <dbReference type="ARBA" id="ARBA00023235"/>
    </source>
</evidence>
<evidence type="ECO:0000313" key="12">
    <source>
        <dbReference type="Proteomes" id="UP000242175"/>
    </source>
</evidence>
<dbReference type="CDD" id="cd00165">
    <property type="entry name" value="S4"/>
    <property type="match status" value="1"/>
</dbReference>
<dbReference type="NCBIfam" id="TIGR00005">
    <property type="entry name" value="rluA_subfam"/>
    <property type="match status" value="1"/>
</dbReference>
<protein>
    <recommendedName>
        <fullName evidence="9">Pseudouridine synthase</fullName>
        <ecNumber evidence="9">5.4.99.-</ecNumber>
    </recommendedName>
</protein>
<evidence type="ECO:0000256" key="5">
    <source>
        <dbReference type="ARBA" id="ARBA00022884"/>
    </source>
</evidence>
<comment type="similarity">
    <text evidence="3 9">Belongs to the pseudouridine synthase RluA family.</text>
</comment>